<dbReference type="AlphaFoldDB" id="A0A7J3SN65"/>
<organism evidence="1">
    <name type="scientific">Fervidicoccus fontis</name>
    <dbReference type="NCBI Taxonomy" id="683846"/>
    <lineage>
        <taxon>Archaea</taxon>
        <taxon>Thermoproteota</taxon>
        <taxon>Thermoprotei</taxon>
        <taxon>Fervidicoccales</taxon>
        <taxon>Fervidicoccaceae</taxon>
        <taxon>Fervidicoccus</taxon>
    </lineage>
</organism>
<comment type="caution">
    <text evidence="1">The sequence shown here is derived from an EMBL/GenBank/DDBJ whole genome shotgun (WGS) entry which is preliminary data.</text>
</comment>
<sequence>MIELKFIIKVYDPHKLVSISSNIGGLLERKVSIGGTQFGLSQKGCLIVAQPVLKGPIGINDAVNGILVKMTCNESEDAFLFISQLSSNLSPHESTIELVY</sequence>
<proteinExistence type="predicted"/>
<name>A0A7J3SN65_9CREN</name>
<reference evidence="1" key="1">
    <citation type="journal article" date="2020" name="mSystems">
        <title>Genome- and Community-Level Interaction Insights into Carbon Utilization and Element Cycling Functions of Hydrothermarchaeota in Hydrothermal Sediment.</title>
        <authorList>
            <person name="Zhou Z."/>
            <person name="Liu Y."/>
            <person name="Xu W."/>
            <person name="Pan J."/>
            <person name="Luo Z.H."/>
            <person name="Li M."/>
        </authorList>
    </citation>
    <scope>NUCLEOTIDE SEQUENCE [LARGE SCALE GENOMIC DNA]</scope>
    <source>
        <strain evidence="1">SpSt-885</strain>
    </source>
</reference>
<evidence type="ECO:0000313" key="1">
    <source>
        <dbReference type="EMBL" id="HGZ60793.1"/>
    </source>
</evidence>
<accession>A0A7J3SN65</accession>
<dbReference type="EMBL" id="DTLS01000181">
    <property type="protein sequence ID" value="HGZ60793.1"/>
    <property type="molecule type" value="Genomic_DNA"/>
</dbReference>
<gene>
    <name evidence="1" type="ORF">ENW83_06330</name>
</gene>
<protein>
    <submittedName>
        <fullName evidence="1">Uncharacterized protein</fullName>
    </submittedName>
</protein>